<keyword evidence="4" id="KW-0472">Membrane</keyword>
<gene>
    <name evidence="7" type="ORF">MSSIT_2184</name>
</gene>
<protein>
    <submittedName>
        <fullName evidence="7">Cell surface protein</fullName>
    </submittedName>
</protein>
<feature type="transmembrane region" description="Helical" evidence="4">
    <location>
        <begin position="755"/>
        <end position="775"/>
    </location>
</feature>
<feature type="region of interest" description="Disordered" evidence="3">
    <location>
        <begin position="706"/>
        <end position="750"/>
    </location>
</feature>
<dbReference type="InterPro" id="IPR026371">
    <property type="entry name" value="PGF_CTERM"/>
</dbReference>
<feature type="region of interest" description="Disordered" evidence="3">
    <location>
        <begin position="500"/>
        <end position="552"/>
    </location>
</feature>
<evidence type="ECO:0000259" key="6">
    <source>
        <dbReference type="Pfam" id="PF18204"/>
    </source>
</evidence>
<keyword evidence="1" id="KW-0732">Signal</keyword>
<dbReference type="SMART" id="SM00710">
    <property type="entry name" value="PbH1"/>
    <property type="match status" value="9"/>
</dbReference>
<dbReference type="InterPro" id="IPR026453">
    <property type="entry name" value="PGF_pre_PGF"/>
</dbReference>
<accession>A0A0E3P7L8</accession>
<feature type="domain" description="Disaggregatase-related" evidence="5">
    <location>
        <begin position="271"/>
        <end position="462"/>
    </location>
</feature>
<dbReference type="InterPro" id="IPR012334">
    <property type="entry name" value="Pectin_lyas_fold"/>
</dbReference>
<evidence type="ECO:0000256" key="1">
    <source>
        <dbReference type="ARBA" id="ARBA00022729"/>
    </source>
</evidence>
<organism evidence="7 8">
    <name type="scientific">Methanosarcina siciliae T4/M</name>
    <dbReference type="NCBI Taxonomy" id="1434120"/>
    <lineage>
        <taxon>Archaea</taxon>
        <taxon>Methanobacteriati</taxon>
        <taxon>Methanobacteriota</taxon>
        <taxon>Stenosarchaea group</taxon>
        <taxon>Methanomicrobia</taxon>
        <taxon>Methanosarcinales</taxon>
        <taxon>Methanosarcinaceae</taxon>
        <taxon>Methanosarcina</taxon>
    </lineage>
</organism>
<dbReference type="GeneID" id="24861058"/>
<dbReference type="EMBL" id="CP009506">
    <property type="protein sequence ID" value="AKB28903.1"/>
    <property type="molecule type" value="Genomic_DNA"/>
</dbReference>
<keyword evidence="8" id="KW-1185">Reference proteome</keyword>
<dbReference type="InterPro" id="IPR051550">
    <property type="entry name" value="SCF-Subunits/Alg-Epimerases"/>
</dbReference>
<dbReference type="InterPro" id="IPR011050">
    <property type="entry name" value="Pectin_lyase_fold/virulence"/>
</dbReference>
<dbReference type="Proteomes" id="UP000033111">
    <property type="component" value="Chromosome"/>
</dbReference>
<dbReference type="InterPro" id="IPR006626">
    <property type="entry name" value="PbH1"/>
</dbReference>
<dbReference type="Pfam" id="PF18204">
    <property type="entry name" value="PGF-CTERM"/>
    <property type="match status" value="1"/>
</dbReference>
<feature type="compositionally biased region" description="Low complexity" evidence="3">
    <location>
        <begin position="501"/>
        <end position="511"/>
    </location>
</feature>
<reference evidence="7 8" key="1">
    <citation type="submission" date="2014-07" db="EMBL/GenBank/DDBJ databases">
        <title>Methanogenic archaea and the global carbon cycle.</title>
        <authorList>
            <person name="Henriksen J.R."/>
            <person name="Luke J."/>
            <person name="Reinhart S."/>
            <person name="Benedict M.N."/>
            <person name="Youngblut N.D."/>
            <person name="Metcalf M.E."/>
            <person name="Whitaker R.J."/>
            <person name="Metcalf W.W."/>
        </authorList>
    </citation>
    <scope>NUCLEOTIDE SEQUENCE [LARGE SCALE GENOMIC DNA]</scope>
    <source>
        <strain evidence="7 8">T4/M</strain>
    </source>
</reference>
<keyword evidence="2" id="KW-0677">Repeat</keyword>
<feature type="compositionally biased region" description="Polar residues" evidence="3">
    <location>
        <begin position="711"/>
        <end position="729"/>
    </location>
</feature>
<keyword evidence="4" id="KW-0812">Transmembrane</keyword>
<dbReference type="Pfam" id="PF08480">
    <property type="entry name" value="Disaggr_assoc"/>
    <property type="match status" value="1"/>
</dbReference>
<dbReference type="PANTHER" id="PTHR22990">
    <property type="entry name" value="F-BOX ONLY PROTEIN"/>
    <property type="match status" value="1"/>
</dbReference>
<dbReference type="PATRIC" id="fig|1434120.4.peg.2830"/>
<evidence type="ECO:0000313" key="7">
    <source>
        <dbReference type="EMBL" id="AKB28903.1"/>
    </source>
</evidence>
<dbReference type="Gene3D" id="2.160.20.10">
    <property type="entry name" value="Single-stranded right-handed beta-helix, Pectin lyase-like"/>
    <property type="match status" value="1"/>
</dbReference>
<evidence type="ECO:0000313" key="8">
    <source>
        <dbReference type="Proteomes" id="UP000033111"/>
    </source>
</evidence>
<proteinExistence type="predicted"/>
<name>A0A0E3P7L8_9EURY</name>
<evidence type="ECO:0000259" key="5">
    <source>
        <dbReference type="Pfam" id="PF08480"/>
    </source>
</evidence>
<sequence length="778" mass="84275">MNQKCKKFLLTGILLTGFLLTSFLLTDFVIILAGVPAALYTSSAPIVYVAGDGSGDFNCDGTEDHVQINQALNFLAENPEYTTVYLRGPFTYVVDDTLLIGSNTTLEGDSDAKIKLVSNAKWSNYKPMIKENNSGSRNITICGFTIDGNREGNTNVVSGKGYYNLIHLSDCQNISVYNMYLTNNHGDGLKTENCSNVKFYNNEAYLLGHDVLYAIICSEVEAYGNTITCRTNSGLRLYNTNNARFHNNNIRSEGSGGAGIEVQKEGPDYAMDDIEVCNNVIYNTALSGILVFGSGNYSTSSANVHIHHNQIYDTGIRLSSEVTGGILSEGFNGLIENNVIDGAYGAGIVQDRAYYSSPDGSGYVITVRNNIITNTCVSPGGEGYGICNLLTDTHLFVLQNNSFYNNAGGDYTGVEASPSDINSDPQYADRDIHDYRLKSKAGRWNGSFWVNDNISSPCIDAGYSLSDFSNEPEPNGDRINIGPYGNTLYASKSEFDMTYNSSGSSIDGSSDVWESNEEDNGGSSEEGGGGSSHSSGSSSGSGGGAGGSPEPAKNIEVKELSQVFITNGKAARFDFTKNVTCVVYVSFDAKKTVGKTTAIVEMLKNKSALVSDLPPDDLYKFFNLWIGNGGYGTSDTIENPEICFKVEKAWIQAEEIEQASITLNRYNDNEWNPLVTRQSGEDDAYLYFTAETPGFSPFAITGKVTEKETSTEILSEPDTQGPEQNNESTGAEVKTKPGQTGNQTDNASFSGKKSVIMPGFEIIYCIVGLLGIFLWKRR</sequence>
<feature type="compositionally biased region" description="Polar residues" evidence="3">
    <location>
        <begin position="737"/>
        <end position="750"/>
    </location>
</feature>
<keyword evidence="4" id="KW-1133">Transmembrane helix</keyword>
<dbReference type="NCBIfam" id="TIGR04213">
    <property type="entry name" value="PGF_pre_PGF"/>
    <property type="match status" value="1"/>
</dbReference>
<dbReference type="PANTHER" id="PTHR22990:SF15">
    <property type="entry name" value="F-BOX ONLY PROTEIN 10"/>
    <property type="match status" value="1"/>
</dbReference>
<dbReference type="InterPro" id="IPR013687">
    <property type="entry name" value="Disaggr-rel"/>
</dbReference>
<dbReference type="AlphaFoldDB" id="A0A0E3P7L8"/>
<evidence type="ECO:0000256" key="4">
    <source>
        <dbReference type="SAM" id="Phobius"/>
    </source>
</evidence>
<dbReference type="KEGG" id="msw:MSSIT_2184"/>
<dbReference type="RefSeq" id="WP_394296895.1">
    <property type="nucleotide sequence ID" value="NZ_CP009506.1"/>
</dbReference>
<feature type="domain" description="PGF-CTERM archaeal protein-sorting signal" evidence="6">
    <location>
        <begin position="757"/>
        <end position="778"/>
    </location>
</feature>
<dbReference type="FunFam" id="2.160.20.10:FF:000069">
    <property type="entry name" value="Uncharacterized protein"/>
    <property type="match status" value="1"/>
</dbReference>
<evidence type="ECO:0000256" key="3">
    <source>
        <dbReference type="SAM" id="MobiDB-lite"/>
    </source>
</evidence>
<dbReference type="SUPFAM" id="SSF51126">
    <property type="entry name" value="Pectin lyase-like"/>
    <property type="match status" value="1"/>
</dbReference>
<evidence type="ECO:0000256" key="2">
    <source>
        <dbReference type="ARBA" id="ARBA00022737"/>
    </source>
</evidence>
<dbReference type="HOGENOM" id="CLU_009318_4_0_2"/>